<dbReference type="PANTHER" id="PTHR34676">
    <property type="entry name" value="DUF4219 DOMAIN-CONTAINING PROTEIN-RELATED"/>
    <property type="match status" value="1"/>
</dbReference>
<sequence>MKYNILFSYKTTKDMWDDIQITYEGIKDVQLRKATTLMRHYEMFTMKKEGTIDEMFGRIQTILNGLNSLGHEFSTAQNNLKILDSFSKVWEPKSTIIQEAHNIRSLTLDALHGALRVFEAHLKRKEKLAEKDLLTLNICEPSSKKTKEKYIKAEICDA</sequence>
<protein>
    <recommendedName>
        <fullName evidence="3">UBN2 domain-containing protein</fullName>
    </recommendedName>
</protein>
<feature type="non-terminal residue" evidence="1">
    <location>
        <position position="1"/>
    </location>
</feature>
<dbReference type="PANTHER" id="PTHR34676:SF27">
    <property type="entry name" value="ASPARTYL-TRNA SYNTHETASE"/>
    <property type="match status" value="1"/>
</dbReference>
<gene>
    <name evidence="1" type="ORF">CR513_40569</name>
</gene>
<reference evidence="1" key="1">
    <citation type="submission" date="2018-05" db="EMBL/GenBank/DDBJ databases">
        <title>Draft genome of Mucuna pruriens seed.</title>
        <authorList>
            <person name="Nnadi N.E."/>
            <person name="Vos R."/>
            <person name="Hasami M.H."/>
            <person name="Devisetty U.K."/>
            <person name="Aguiy J.C."/>
        </authorList>
    </citation>
    <scope>NUCLEOTIDE SEQUENCE [LARGE SCALE GENOMIC DNA]</scope>
    <source>
        <strain evidence="1">JCA_2017</strain>
    </source>
</reference>
<proteinExistence type="predicted"/>
<evidence type="ECO:0000313" key="1">
    <source>
        <dbReference type="EMBL" id="RDX79053.1"/>
    </source>
</evidence>
<dbReference type="Pfam" id="PF14223">
    <property type="entry name" value="Retrotran_gag_2"/>
    <property type="match status" value="1"/>
</dbReference>
<accession>A0A371FLS2</accession>
<comment type="caution">
    <text evidence="1">The sequence shown here is derived from an EMBL/GenBank/DDBJ whole genome shotgun (WGS) entry which is preliminary data.</text>
</comment>
<dbReference type="Proteomes" id="UP000257109">
    <property type="component" value="Unassembled WGS sequence"/>
</dbReference>
<dbReference type="AlphaFoldDB" id="A0A371FLS2"/>
<name>A0A371FLS2_MUCPR</name>
<dbReference type="EMBL" id="QJKJ01008658">
    <property type="protein sequence ID" value="RDX79053.1"/>
    <property type="molecule type" value="Genomic_DNA"/>
</dbReference>
<keyword evidence="2" id="KW-1185">Reference proteome</keyword>
<dbReference type="OrthoDB" id="1932348at2759"/>
<evidence type="ECO:0008006" key="3">
    <source>
        <dbReference type="Google" id="ProtNLM"/>
    </source>
</evidence>
<evidence type="ECO:0000313" key="2">
    <source>
        <dbReference type="Proteomes" id="UP000257109"/>
    </source>
</evidence>
<organism evidence="1 2">
    <name type="scientific">Mucuna pruriens</name>
    <name type="common">Velvet bean</name>
    <name type="synonym">Dolichos pruriens</name>
    <dbReference type="NCBI Taxonomy" id="157652"/>
    <lineage>
        <taxon>Eukaryota</taxon>
        <taxon>Viridiplantae</taxon>
        <taxon>Streptophyta</taxon>
        <taxon>Embryophyta</taxon>
        <taxon>Tracheophyta</taxon>
        <taxon>Spermatophyta</taxon>
        <taxon>Magnoliopsida</taxon>
        <taxon>eudicotyledons</taxon>
        <taxon>Gunneridae</taxon>
        <taxon>Pentapetalae</taxon>
        <taxon>rosids</taxon>
        <taxon>fabids</taxon>
        <taxon>Fabales</taxon>
        <taxon>Fabaceae</taxon>
        <taxon>Papilionoideae</taxon>
        <taxon>50 kb inversion clade</taxon>
        <taxon>NPAAA clade</taxon>
        <taxon>indigoferoid/millettioid clade</taxon>
        <taxon>Phaseoleae</taxon>
        <taxon>Mucuna</taxon>
    </lineage>
</organism>